<sequence length="143" mass="14726">MARPDRSASSRCRAGLAGLALAVLGGCGGGIYLEWEHGWIGWEDGWDRHAPDVSLVVSPTSAPAGATVTLSAAASDDQGIDEVIFYRRSGSGSVLLGSVGRSPYTWSTVLPADASGSVGYFARAVDVVGRRTDSATVSVTLTP</sequence>
<dbReference type="PROSITE" id="PS51257">
    <property type="entry name" value="PROKAR_LIPOPROTEIN"/>
    <property type="match status" value="1"/>
</dbReference>
<dbReference type="RefSeq" id="WP_146076023.1">
    <property type="nucleotide sequence ID" value="NZ_PSNX01000003.1"/>
</dbReference>
<proteinExistence type="predicted"/>
<evidence type="ECO:0000313" key="1">
    <source>
        <dbReference type="EMBL" id="PPE67211.1"/>
    </source>
</evidence>
<dbReference type="InterPro" id="IPR013783">
    <property type="entry name" value="Ig-like_fold"/>
</dbReference>
<organism evidence="1 2">
    <name type="scientific">Caldimonas caldifontis</name>
    <dbReference type="NCBI Taxonomy" id="1452508"/>
    <lineage>
        <taxon>Bacteria</taxon>
        <taxon>Pseudomonadati</taxon>
        <taxon>Pseudomonadota</taxon>
        <taxon>Betaproteobacteria</taxon>
        <taxon>Burkholderiales</taxon>
        <taxon>Sphaerotilaceae</taxon>
        <taxon>Caldimonas</taxon>
    </lineage>
</organism>
<dbReference type="Gene3D" id="2.60.40.10">
    <property type="entry name" value="Immunoglobulins"/>
    <property type="match status" value="1"/>
</dbReference>
<dbReference type="EMBL" id="PSNX01000003">
    <property type="protein sequence ID" value="PPE67211.1"/>
    <property type="molecule type" value="Genomic_DNA"/>
</dbReference>
<evidence type="ECO:0000313" key="2">
    <source>
        <dbReference type="Proteomes" id="UP000238605"/>
    </source>
</evidence>
<name>A0A2S5SWT5_9BURK</name>
<dbReference type="Pfam" id="PF17957">
    <property type="entry name" value="Big_7"/>
    <property type="match status" value="1"/>
</dbReference>
<dbReference type="AlphaFoldDB" id="A0A2S5SWT5"/>
<comment type="caution">
    <text evidence="1">The sequence shown here is derived from an EMBL/GenBank/DDBJ whole genome shotgun (WGS) entry which is preliminary data.</text>
</comment>
<evidence type="ECO:0008006" key="3">
    <source>
        <dbReference type="Google" id="ProtNLM"/>
    </source>
</evidence>
<dbReference type="OrthoDB" id="9156224at2"/>
<keyword evidence="2" id="KW-1185">Reference proteome</keyword>
<gene>
    <name evidence="1" type="ORF">C1704_03265</name>
</gene>
<protein>
    <recommendedName>
        <fullName evidence="3">Fibronectin type-III domain-containing protein</fullName>
    </recommendedName>
</protein>
<dbReference type="Proteomes" id="UP000238605">
    <property type="component" value="Unassembled WGS sequence"/>
</dbReference>
<accession>A0A2S5SWT5</accession>
<reference evidence="1 2" key="1">
    <citation type="submission" date="2018-02" db="EMBL/GenBank/DDBJ databases">
        <title>Reclassifiation of [Polyangium] brachysporum DSM 7029 as Guopingzhaonella breviflexa gen. nov., sp. nov., a member of the family Comamonadaceae.</title>
        <authorList>
            <person name="Tang B."/>
        </authorList>
    </citation>
    <scope>NUCLEOTIDE SEQUENCE [LARGE SCALE GENOMIC DNA]</scope>
    <source>
        <strain evidence="1 2">BCRC 80649</strain>
    </source>
</reference>